<evidence type="ECO:0000313" key="5">
    <source>
        <dbReference type="EMBL" id="TQM43907.1"/>
    </source>
</evidence>
<dbReference type="InterPro" id="IPR036322">
    <property type="entry name" value="WD40_repeat_dom_sf"/>
</dbReference>
<dbReference type="InterPro" id="IPR036388">
    <property type="entry name" value="WH-like_DNA-bd_sf"/>
</dbReference>
<dbReference type="AlphaFoldDB" id="A0A543GCU4"/>
<dbReference type="InterPro" id="IPR027417">
    <property type="entry name" value="P-loop_NTPase"/>
</dbReference>
<keyword evidence="6" id="KW-1185">Reference proteome</keyword>
<evidence type="ECO:0000256" key="2">
    <source>
        <dbReference type="PROSITE-ProRule" id="PRU00221"/>
    </source>
</evidence>
<name>A0A543GCU4_9PSEU</name>
<proteinExistence type="predicted"/>
<dbReference type="Gene3D" id="3.40.50.300">
    <property type="entry name" value="P-loop containing nucleotide triphosphate hydrolases"/>
    <property type="match status" value="1"/>
</dbReference>
<keyword evidence="1" id="KW-0053">Apoptosis</keyword>
<dbReference type="Gene3D" id="1.10.10.10">
    <property type="entry name" value="Winged helix-like DNA-binding domain superfamily/Winged helix DNA-binding domain"/>
    <property type="match status" value="1"/>
</dbReference>
<dbReference type="GO" id="GO:0005829">
    <property type="term" value="C:cytosol"/>
    <property type="evidence" value="ECO:0007669"/>
    <property type="project" value="UniProtKB-ARBA"/>
</dbReference>
<comment type="caution">
    <text evidence="5">The sequence shown here is derived from an EMBL/GenBank/DDBJ whole genome shotgun (WGS) entry which is preliminary data.</text>
</comment>
<dbReference type="SUPFAM" id="SSF50978">
    <property type="entry name" value="WD40 repeat-like"/>
    <property type="match status" value="1"/>
</dbReference>
<feature type="transmembrane region" description="Helical" evidence="3">
    <location>
        <begin position="12"/>
        <end position="34"/>
    </location>
</feature>
<reference evidence="5 6" key="1">
    <citation type="submission" date="2019-06" db="EMBL/GenBank/DDBJ databases">
        <title>Sequencing the genomes of 1000 actinobacteria strains.</title>
        <authorList>
            <person name="Klenk H.-P."/>
        </authorList>
    </citation>
    <scope>NUCLEOTIDE SEQUENCE [LARGE SCALE GENOMIC DNA]</scope>
    <source>
        <strain evidence="5 6">DSM 45511</strain>
    </source>
</reference>
<gene>
    <name evidence="5" type="ORF">FB388_1263</name>
</gene>
<keyword evidence="3" id="KW-1133">Transmembrane helix</keyword>
<dbReference type="PROSITE" id="PS50082">
    <property type="entry name" value="WD_REPEATS_2"/>
    <property type="match status" value="1"/>
</dbReference>
<dbReference type="InterPro" id="IPR001680">
    <property type="entry name" value="WD40_rpt"/>
</dbReference>
<evidence type="ECO:0000256" key="1">
    <source>
        <dbReference type="ARBA" id="ARBA00022703"/>
    </source>
</evidence>
<dbReference type="Proteomes" id="UP000319818">
    <property type="component" value="Unassembled WGS sequence"/>
</dbReference>
<dbReference type="Pfam" id="PF00931">
    <property type="entry name" value="NB-ARC"/>
    <property type="match status" value="1"/>
</dbReference>
<dbReference type="EMBL" id="VFPH01000001">
    <property type="protein sequence ID" value="TQM43907.1"/>
    <property type="molecule type" value="Genomic_DNA"/>
</dbReference>
<evidence type="ECO:0000313" key="6">
    <source>
        <dbReference type="Proteomes" id="UP000319818"/>
    </source>
</evidence>
<dbReference type="Gene3D" id="2.130.10.10">
    <property type="entry name" value="YVTN repeat-like/Quinoprotein amine dehydrogenase"/>
    <property type="match status" value="1"/>
</dbReference>
<keyword evidence="3" id="KW-0472">Membrane</keyword>
<dbReference type="InterPro" id="IPR015943">
    <property type="entry name" value="WD40/YVTN_repeat-like_dom_sf"/>
</dbReference>
<keyword evidence="2" id="KW-0853">WD repeat</keyword>
<accession>A0A543GCU4</accession>
<sequence>MSTDRGRWWPNLVVVIGVTLLLAGVARLVLVWVLHGAGPADAEASVLGSILAVLGALVALIGWARRHRQGAAGVTVTEPPAQAVASGTVPISIPPLRGDEVIRPELLRRLVEAVLSPDALVVGMTTGLVGAGGFGKTTLARLVAHDPSVRQHFTGGVVWVTVGQDSAGPDLAGLITSTARLFDRGVPDLTDPLAAGTELGRVLDGRRTLVVIDDVWSTGQVEPFLLGGDQVVRLITTRQRDVLPASVVAVNVDRMTTEEARQLLNADLLSLPQGLVDEVLAVCGRWPVLLSLVHGTVREAVAAGGDPVAELQHVLTALQTDGVTVTALDVTDAAARGRAVARTIELGLARLSPAERDRYLELAVFGEDVVIPGDVLAQLWAHTGGWSLFQTRVFCRRLASLALVADYRDHPSRMQLHDVMRSYLREQTRARRAKLDQAIVGAHRGIVPRRAGRSAWAELDSNHDYLWSWLPSHLWGGGLYDELGALLDDPGWLLGKLENVGPAGLEADLLLSTDPAHQALATVVRQNANVLAPLDPPGSLAATFVSRIPPNNAPTMRIRELLHTAITGPHLATINTPPDLPHPALTRVLLCRCTWVNALAVEPGGRWLASGGDDGRVRVWDGCVLRGGVRVPRW</sequence>
<feature type="transmembrane region" description="Helical" evidence="3">
    <location>
        <begin position="46"/>
        <end position="64"/>
    </location>
</feature>
<dbReference type="Pfam" id="PF00400">
    <property type="entry name" value="WD40"/>
    <property type="match status" value="1"/>
</dbReference>
<dbReference type="PANTHER" id="PTHR22845:SF5">
    <property type="entry name" value="APOPTOTIC PROTEASE-ACTIVATING FACTOR 1"/>
    <property type="match status" value="1"/>
</dbReference>
<dbReference type="SMART" id="SM00320">
    <property type="entry name" value="WD40"/>
    <property type="match status" value="1"/>
</dbReference>
<organism evidence="5 6">
    <name type="scientific">Pseudonocardia cypriaca</name>
    <dbReference type="NCBI Taxonomy" id="882449"/>
    <lineage>
        <taxon>Bacteria</taxon>
        <taxon>Bacillati</taxon>
        <taxon>Actinomycetota</taxon>
        <taxon>Actinomycetes</taxon>
        <taxon>Pseudonocardiales</taxon>
        <taxon>Pseudonocardiaceae</taxon>
        <taxon>Pseudonocardia</taxon>
    </lineage>
</organism>
<dbReference type="OrthoDB" id="414967at2"/>
<feature type="repeat" description="WD" evidence="2">
    <location>
        <begin position="596"/>
        <end position="621"/>
    </location>
</feature>
<feature type="domain" description="NB-ARC" evidence="4">
    <location>
        <begin position="126"/>
        <end position="265"/>
    </location>
</feature>
<evidence type="ECO:0000256" key="3">
    <source>
        <dbReference type="SAM" id="Phobius"/>
    </source>
</evidence>
<dbReference type="SUPFAM" id="SSF52540">
    <property type="entry name" value="P-loop containing nucleoside triphosphate hydrolases"/>
    <property type="match status" value="1"/>
</dbReference>
<dbReference type="PROSITE" id="PS50294">
    <property type="entry name" value="WD_REPEATS_REGION"/>
    <property type="match status" value="1"/>
</dbReference>
<dbReference type="GO" id="GO:0043531">
    <property type="term" value="F:ADP binding"/>
    <property type="evidence" value="ECO:0007669"/>
    <property type="project" value="InterPro"/>
</dbReference>
<keyword evidence="3" id="KW-0812">Transmembrane</keyword>
<dbReference type="InterPro" id="IPR002182">
    <property type="entry name" value="NB-ARC"/>
</dbReference>
<evidence type="ECO:0000259" key="4">
    <source>
        <dbReference type="Pfam" id="PF00931"/>
    </source>
</evidence>
<protein>
    <submittedName>
        <fullName evidence="5">WD domain G-beta repeat uncharacterized protein</fullName>
    </submittedName>
</protein>
<dbReference type="PRINTS" id="PR00364">
    <property type="entry name" value="DISEASERSIST"/>
</dbReference>
<dbReference type="PANTHER" id="PTHR22845">
    <property type="entry name" value="APOPTOTIC PROTEASE-ACTIVATING FACTOR 1"/>
    <property type="match status" value="1"/>
</dbReference>